<dbReference type="AlphaFoldDB" id="A0A1B8SM14"/>
<evidence type="ECO:0000313" key="3">
    <source>
        <dbReference type="Proteomes" id="UP000092668"/>
    </source>
</evidence>
<evidence type="ECO:0008006" key="4">
    <source>
        <dbReference type="Google" id="ProtNLM"/>
    </source>
</evidence>
<dbReference type="EMBL" id="LFOE01000001">
    <property type="protein sequence ID" value="OBY33768.1"/>
    <property type="molecule type" value="Genomic_DNA"/>
</dbReference>
<keyword evidence="3" id="KW-1185">Reference proteome</keyword>
<organism evidence="2 3">
    <name type="scientific">Mycolicibacter kumamotonensis</name>
    <dbReference type="NCBI Taxonomy" id="354243"/>
    <lineage>
        <taxon>Bacteria</taxon>
        <taxon>Bacillati</taxon>
        <taxon>Actinomycetota</taxon>
        <taxon>Actinomycetes</taxon>
        <taxon>Mycobacteriales</taxon>
        <taxon>Mycobacteriaceae</taxon>
        <taxon>Mycolicibacter</taxon>
    </lineage>
</organism>
<gene>
    <name evidence="2" type="ORF">ACT18_00665</name>
</gene>
<proteinExistence type="predicted"/>
<name>A0A1B8SM14_9MYCO</name>
<evidence type="ECO:0000313" key="2">
    <source>
        <dbReference type="EMBL" id="OBY33768.1"/>
    </source>
</evidence>
<accession>A0A1B8SM14</accession>
<protein>
    <recommendedName>
        <fullName evidence="4">Holliday junction resolvase</fullName>
    </recommendedName>
</protein>
<comment type="caution">
    <text evidence="2">The sequence shown here is derived from an EMBL/GenBank/DDBJ whole genome shotgun (WGS) entry which is preliminary data.</text>
</comment>
<evidence type="ECO:0000256" key="1">
    <source>
        <dbReference type="SAM" id="MobiDB-lite"/>
    </source>
</evidence>
<feature type="region of interest" description="Disordered" evidence="1">
    <location>
        <begin position="17"/>
        <end position="38"/>
    </location>
</feature>
<reference evidence="2 3" key="1">
    <citation type="submission" date="2015-06" db="EMBL/GenBank/DDBJ databases">
        <title>Genome sequence of Mycobacterium kumamotonense strain Roo.</title>
        <authorList>
            <person name="Greninger A.L."/>
            <person name="Cunningham G."/>
            <person name="Miller S."/>
        </authorList>
    </citation>
    <scope>NUCLEOTIDE SEQUENCE [LARGE SCALE GENOMIC DNA]</scope>
    <source>
        <strain evidence="2 3">Roo</strain>
    </source>
</reference>
<dbReference type="Proteomes" id="UP000092668">
    <property type="component" value="Unassembled WGS sequence"/>
</dbReference>
<sequence>MPTWEQWERDLQERLGLDSTPASGARWQAPGDAVDNSHPQDSSFALLLDAKLTEKISYSIGRKFWNQWQAKAAEAGKRFIMPIRMWPRGEAKPTDVVVVGLDDFVELVEMARGNV</sequence>